<evidence type="ECO:0000256" key="1">
    <source>
        <dbReference type="ARBA" id="ARBA00023002"/>
    </source>
</evidence>
<dbReference type="PROSITE" id="PS00895">
    <property type="entry name" value="3_HYDROXYISOBUT_DH"/>
    <property type="match status" value="1"/>
</dbReference>
<dbReference type="PANTHER" id="PTHR43580:SF2">
    <property type="entry name" value="CYTOKINE-LIKE NUCLEAR FACTOR N-PAC"/>
    <property type="match status" value="1"/>
</dbReference>
<dbReference type="InterPro" id="IPR002204">
    <property type="entry name" value="3-OH-isobutyrate_DH-rel_CS"/>
</dbReference>
<dbReference type="InterPro" id="IPR008927">
    <property type="entry name" value="6-PGluconate_DH-like_C_sf"/>
</dbReference>
<dbReference type="Pfam" id="PF03446">
    <property type="entry name" value="NAD_binding_2"/>
    <property type="match status" value="1"/>
</dbReference>
<dbReference type="PIRSF" id="PIRSF000103">
    <property type="entry name" value="HIBADH"/>
    <property type="match status" value="1"/>
</dbReference>
<sequence length="291" mass="30248">MSIGFIGLGAMGRGMAANLLKAGEPLVVWNRNPGPVQELVDKGAQRAANASDAGRVDVLFTMLSDDAAVRAVLYDDGVFDALAPGSVHVNMATVSVEFAREMARVHAEKGIGYLAAPVLGRSDVAAAGKLNILAGGPIDLIKRVQPYFDLMGQKTWPFGDLPEQANAVKLGANLTLALAVEAMGESSALARAYGIAPADFLDLLASTLFAGSPVYKGYGGMIAQERYSPAGFKLALGLKDVNLALDAGRDKGVRMAAGQAVRDNLQRAVQQGDGELDLAALARRSAPISAA</sequence>
<evidence type="ECO:0000259" key="4">
    <source>
        <dbReference type="Pfam" id="PF14833"/>
    </source>
</evidence>
<keyword evidence="1" id="KW-0560">Oxidoreductase</keyword>
<dbReference type="SUPFAM" id="SSF48179">
    <property type="entry name" value="6-phosphogluconate dehydrogenase C-terminal domain-like"/>
    <property type="match status" value="1"/>
</dbReference>
<evidence type="ECO:0000256" key="2">
    <source>
        <dbReference type="ARBA" id="ARBA00023027"/>
    </source>
</evidence>
<evidence type="ECO:0000313" key="6">
    <source>
        <dbReference type="Proteomes" id="UP001205861"/>
    </source>
</evidence>
<dbReference type="EMBL" id="JANUGV010000001">
    <property type="protein sequence ID" value="MCS0606885.1"/>
    <property type="molecule type" value="Genomic_DNA"/>
</dbReference>
<dbReference type="SUPFAM" id="SSF51735">
    <property type="entry name" value="NAD(P)-binding Rossmann-fold domains"/>
    <property type="match status" value="1"/>
</dbReference>
<comment type="caution">
    <text evidence="5">The sequence shown here is derived from an EMBL/GenBank/DDBJ whole genome shotgun (WGS) entry which is preliminary data.</text>
</comment>
<protein>
    <submittedName>
        <fullName evidence="5">NAD(P)-dependent oxidoreductase</fullName>
    </submittedName>
</protein>
<dbReference type="RefSeq" id="WP_258854679.1">
    <property type="nucleotide sequence ID" value="NZ_JANUGV010000001.1"/>
</dbReference>
<reference evidence="5 6" key="1">
    <citation type="submission" date="2022-08" db="EMBL/GenBank/DDBJ databases">
        <title>Reclassification of Massilia species as members of the genera Telluria, Duganella, Pseudoduganella, Mokoshia gen. nov. and Zemynaea gen. nov. using orthogonal and non-orthogonal genome-based approaches.</title>
        <authorList>
            <person name="Bowman J.P."/>
        </authorList>
    </citation>
    <scope>NUCLEOTIDE SEQUENCE [LARGE SCALE GENOMIC DNA]</scope>
    <source>
        <strain evidence="5 6">JCM 31607</strain>
    </source>
</reference>
<evidence type="ECO:0000259" key="3">
    <source>
        <dbReference type="Pfam" id="PF03446"/>
    </source>
</evidence>
<dbReference type="InterPro" id="IPR013328">
    <property type="entry name" value="6PGD_dom2"/>
</dbReference>
<evidence type="ECO:0000313" key="5">
    <source>
        <dbReference type="EMBL" id="MCS0606885.1"/>
    </source>
</evidence>
<dbReference type="Pfam" id="PF14833">
    <property type="entry name" value="NAD_binding_11"/>
    <property type="match status" value="1"/>
</dbReference>
<organism evidence="5 6">
    <name type="scientific">Massilia solisilvae</name>
    <dbReference type="NCBI Taxonomy" id="1811225"/>
    <lineage>
        <taxon>Bacteria</taxon>
        <taxon>Pseudomonadati</taxon>
        <taxon>Pseudomonadota</taxon>
        <taxon>Betaproteobacteria</taxon>
        <taxon>Burkholderiales</taxon>
        <taxon>Oxalobacteraceae</taxon>
        <taxon>Telluria group</taxon>
        <taxon>Massilia</taxon>
    </lineage>
</organism>
<dbReference type="Proteomes" id="UP001205861">
    <property type="component" value="Unassembled WGS sequence"/>
</dbReference>
<accession>A0ABT2BFN4</accession>
<feature type="domain" description="3-hydroxyisobutyrate dehydrogenase-like NAD-binding" evidence="4">
    <location>
        <begin position="165"/>
        <end position="283"/>
    </location>
</feature>
<dbReference type="PANTHER" id="PTHR43580">
    <property type="entry name" value="OXIDOREDUCTASE GLYR1-RELATED"/>
    <property type="match status" value="1"/>
</dbReference>
<dbReference type="InterPro" id="IPR036291">
    <property type="entry name" value="NAD(P)-bd_dom_sf"/>
</dbReference>
<dbReference type="InterPro" id="IPR015815">
    <property type="entry name" value="HIBADH-related"/>
</dbReference>
<keyword evidence="6" id="KW-1185">Reference proteome</keyword>
<dbReference type="InterPro" id="IPR006115">
    <property type="entry name" value="6PGDH_NADP-bd"/>
</dbReference>
<dbReference type="InterPro" id="IPR051265">
    <property type="entry name" value="HIBADH-related_NP60_sf"/>
</dbReference>
<dbReference type="Gene3D" id="3.40.50.720">
    <property type="entry name" value="NAD(P)-binding Rossmann-like Domain"/>
    <property type="match status" value="1"/>
</dbReference>
<proteinExistence type="predicted"/>
<keyword evidence="2" id="KW-0520">NAD</keyword>
<dbReference type="Gene3D" id="1.10.1040.10">
    <property type="entry name" value="N-(1-d-carboxylethyl)-l-norvaline Dehydrogenase, domain 2"/>
    <property type="match status" value="1"/>
</dbReference>
<name>A0ABT2BFN4_9BURK</name>
<feature type="domain" description="6-phosphogluconate dehydrogenase NADP-binding" evidence="3">
    <location>
        <begin position="2"/>
        <end position="155"/>
    </location>
</feature>
<gene>
    <name evidence="5" type="ORF">NX773_01735</name>
</gene>
<dbReference type="InterPro" id="IPR029154">
    <property type="entry name" value="HIBADH-like_NADP-bd"/>
</dbReference>